<dbReference type="EMBL" id="HBUF01196089">
    <property type="protein sequence ID" value="CAG6660109.1"/>
    <property type="molecule type" value="Transcribed_RNA"/>
</dbReference>
<name>A0A8D8WH64_9HEMI</name>
<accession>A0A8D8WH64</accession>
<protein>
    <submittedName>
        <fullName evidence="1">Uncharacterized protein</fullName>
    </submittedName>
</protein>
<dbReference type="AlphaFoldDB" id="A0A8D8WH64"/>
<sequence length="167" mass="19903">MHIKYQSYSVIKLLCLPNCAVYVLKRYFQIGIYNEREYSGNIKEFVNEIDFKKMTTKEILKNMYKLNREGCNYYGDSMFREIQDLRKVTEITRDLDNEKGNDSEKDQLGKYIDVEDVIISNLRSNWEPFRLVRQIVIRYHYQIQLNHCSLAVPITSVPQRGRQSIDT</sequence>
<proteinExistence type="predicted"/>
<reference evidence="1" key="1">
    <citation type="submission" date="2021-05" db="EMBL/GenBank/DDBJ databases">
        <authorList>
            <person name="Alioto T."/>
            <person name="Alioto T."/>
            <person name="Gomez Garrido J."/>
        </authorList>
    </citation>
    <scope>NUCLEOTIDE SEQUENCE</scope>
</reference>
<dbReference type="EMBL" id="HBUF01196086">
    <property type="protein sequence ID" value="CAG6660103.1"/>
    <property type="molecule type" value="Transcribed_RNA"/>
</dbReference>
<evidence type="ECO:0000313" key="1">
    <source>
        <dbReference type="EMBL" id="CAG6660103.1"/>
    </source>
</evidence>
<organism evidence="1">
    <name type="scientific">Cacopsylla melanoneura</name>
    <dbReference type="NCBI Taxonomy" id="428564"/>
    <lineage>
        <taxon>Eukaryota</taxon>
        <taxon>Metazoa</taxon>
        <taxon>Ecdysozoa</taxon>
        <taxon>Arthropoda</taxon>
        <taxon>Hexapoda</taxon>
        <taxon>Insecta</taxon>
        <taxon>Pterygota</taxon>
        <taxon>Neoptera</taxon>
        <taxon>Paraneoptera</taxon>
        <taxon>Hemiptera</taxon>
        <taxon>Sternorrhyncha</taxon>
        <taxon>Psylloidea</taxon>
        <taxon>Psyllidae</taxon>
        <taxon>Psyllinae</taxon>
        <taxon>Cacopsylla</taxon>
    </lineage>
</organism>